<evidence type="ECO:0000259" key="1">
    <source>
        <dbReference type="PROSITE" id="PS50097"/>
    </source>
</evidence>
<dbReference type="InterPro" id="IPR011333">
    <property type="entry name" value="SKP1/BTB/POZ_sf"/>
</dbReference>
<dbReference type="OrthoDB" id="6359816at2759"/>
<gene>
    <name evidence="2" type="ORF">HO173_000700</name>
</gene>
<reference evidence="2 3" key="1">
    <citation type="journal article" date="2020" name="Genomics">
        <title>Complete, high-quality genomes from long-read metagenomic sequencing of two wolf lichen thalli reveals enigmatic genome architecture.</title>
        <authorList>
            <person name="McKenzie S.K."/>
            <person name="Walston R.F."/>
            <person name="Allen J.L."/>
        </authorList>
    </citation>
    <scope>NUCLEOTIDE SEQUENCE [LARGE SCALE GENOMIC DNA]</scope>
    <source>
        <strain evidence="2">WasteWater2</strain>
    </source>
</reference>
<dbReference type="PANTHER" id="PTHR47843">
    <property type="entry name" value="BTB DOMAIN-CONTAINING PROTEIN-RELATED"/>
    <property type="match status" value="1"/>
</dbReference>
<dbReference type="AlphaFoldDB" id="A0A8H6G5J7"/>
<feature type="domain" description="BTB" evidence="1">
    <location>
        <begin position="16"/>
        <end position="85"/>
    </location>
</feature>
<accession>A0A8H6G5J7</accession>
<dbReference type="InterPro" id="IPR000210">
    <property type="entry name" value="BTB/POZ_dom"/>
</dbReference>
<evidence type="ECO:0000313" key="3">
    <source>
        <dbReference type="Proteomes" id="UP000578531"/>
    </source>
</evidence>
<name>A0A8H6G5J7_9LECA</name>
<dbReference type="PROSITE" id="PS50097">
    <property type="entry name" value="BTB"/>
    <property type="match status" value="1"/>
</dbReference>
<dbReference type="PANTHER" id="PTHR47843:SF2">
    <property type="entry name" value="BTB DOMAIN-CONTAINING PROTEIN"/>
    <property type="match status" value="1"/>
</dbReference>
<dbReference type="RefSeq" id="XP_037170156.1">
    <property type="nucleotide sequence ID" value="XM_037302649.1"/>
</dbReference>
<evidence type="ECO:0000313" key="2">
    <source>
        <dbReference type="EMBL" id="KAF6240908.1"/>
    </source>
</evidence>
<keyword evidence="3" id="KW-1185">Reference proteome</keyword>
<dbReference type="EMBL" id="JACCJC010000002">
    <property type="protein sequence ID" value="KAF6240908.1"/>
    <property type="molecule type" value="Genomic_DNA"/>
</dbReference>
<dbReference type="GeneID" id="59282379"/>
<organism evidence="2 3">
    <name type="scientific">Letharia columbiana</name>
    <dbReference type="NCBI Taxonomy" id="112416"/>
    <lineage>
        <taxon>Eukaryota</taxon>
        <taxon>Fungi</taxon>
        <taxon>Dikarya</taxon>
        <taxon>Ascomycota</taxon>
        <taxon>Pezizomycotina</taxon>
        <taxon>Lecanoromycetes</taxon>
        <taxon>OSLEUM clade</taxon>
        <taxon>Lecanoromycetidae</taxon>
        <taxon>Lecanorales</taxon>
        <taxon>Lecanorineae</taxon>
        <taxon>Parmeliaceae</taxon>
        <taxon>Letharia</taxon>
    </lineage>
</organism>
<proteinExistence type="predicted"/>
<protein>
    <recommendedName>
        <fullName evidence="1">BTB domain-containing protein</fullName>
    </recommendedName>
</protein>
<dbReference type="Gene3D" id="3.30.710.10">
    <property type="entry name" value="Potassium Channel Kv1.1, Chain A"/>
    <property type="match status" value="1"/>
</dbReference>
<dbReference type="Proteomes" id="UP000578531">
    <property type="component" value="Unassembled WGS sequence"/>
</dbReference>
<comment type="caution">
    <text evidence="2">The sequence shown here is derived from an EMBL/GenBank/DDBJ whole genome shotgun (WGS) entry which is preliminary data.</text>
</comment>
<sequence length="238" mass="27610">MAGTSNDDLSGYLSGDVIKVYVGPKRKRYSVHKALLTQYEWFRNKILYSDDSLISLDSIDLLAEDPKVFELLIGWLYRNNLNAISTTDEEVAKEEVALSVDLYLRACEWDMPELQNALIDRMRIRTTCEYGFFPRKLIKTIYKSTEPLSPLRSYIVDSFIYKGIQWDEDAEIEGPIDENFFLTRKSALRFQLDAGNQEFVLDCYEALFQLCAKSKIRDPDRRTGCVYHAHKGGKKCRR</sequence>